<dbReference type="EMBL" id="JAYKXN010000006">
    <property type="protein sequence ID" value="KAK7279703.1"/>
    <property type="molecule type" value="Genomic_DNA"/>
</dbReference>
<accession>A0AAN9FVB4</accession>
<evidence type="ECO:0000313" key="2">
    <source>
        <dbReference type="Proteomes" id="UP001359559"/>
    </source>
</evidence>
<comment type="caution">
    <text evidence="1">The sequence shown here is derived from an EMBL/GenBank/DDBJ whole genome shotgun (WGS) entry which is preliminary data.</text>
</comment>
<evidence type="ECO:0000313" key="1">
    <source>
        <dbReference type="EMBL" id="KAK7279703.1"/>
    </source>
</evidence>
<sequence length="126" mass="13941">MQESLPCGPHYKAPILFVHGTDSSPFSSSNRMNSGPFLPTKGTNSGPFCHLTYSPSNGTNSGEFVLQPTDSRPAPLQLTAFSQFHPMHVRFLSFFSLFQRDLCMFVMWQACRISSSPPTNSNFDGT</sequence>
<gene>
    <name evidence="1" type="ORF">RJT34_24760</name>
</gene>
<organism evidence="1 2">
    <name type="scientific">Clitoria ternatea</name>
    <name type="common">Butterfly pea</name>
    <dbReference type="NCBI Taxonomy" id="43366"/>
    <lineage>
        <taxon>Eukaryota</taxon>
        <taxon>Viridiplantae</taxon>
        <taxon>Streptophyta</taxon>
        <taxon>Embryophyta</taxon>
        <taxon>Tracheophyta</taxon>
        <taxon>Spermatophyta</taxon>
        <taxon>Magnoliopsida</taxon>
        <taxon>eudicotyledons</taxon>
        <taxon>Gunneridae</taxon>
        <taxon>Pentapetalae</taxon>
        <taxon>rosids</taxon>
        <taxon>fabids</taxon>
        <taxon>Fabales</taxon>
        <taxon>Fabaceae</taxon>
        <taxon>Papilionoideae</taxon>
        <taxon>50 kb inversion clade</taxon>
        <taxon>NPAAA clade</taxon>
        <taxon>indigoferoid/millettioid clade</taxon>
        <taxon>Phaseoleae</taxon>
        <taxon>Clitoria</taxon>
    </lineage>
</organism>
<keyword evidence="2" id="KW-1185">Reference proteome</keyword>
<name>A0AAN9FVB4_CLITE</name>
<proteinExistence type="predicted"/>
<protein>
    <submittedName>
        <fullName evidence="1">Uncharacterized protein</fullName>
    </submittedName>
</protein>
<dbReference type="AlphaFoldDB" id="A0AAN9FVB4"/>
<dbReference type="Proteomes" id="UP001359559">
    <property type="component" value="Unassembled WGS sequence"/>
</dbReference>
<reference evidence="1 2" key="1">
    <citation type="submission" date="2024-01" db="EMBL/GenBank/DDBJ databases">
        <title>The genomes of 5 underutilized Papilionoideae crops provide insights into root nodulation and disease resistance.</title>
        <authorList>
            <person name="Yuan L."/>
        </authorList>
    </citation>
    <scope>NUCLEOTIDE SEQUENCE [LARGE SCALE GENOMIC DNA]</scope>
    <source>
        <strain evidence="1">LY-2023</strain>
        <tissue evidence="1">Leaf</tissue>
    </source>
</reference>